<feature type="region of interest" description="Disordered" evidence="1">
    <location>
        <begin position="71"/>
        <end position="104"/>
    </location>
</feature>
<dbReference type="AlphaFoldDB" id="A0AAE0K4A7"/>
<keyword evidence="3" id="KW-1185">Reference proteome</keyword>
<accession>A0AAE0K4A7</accession>
<evidence type="ECO:0000313" key="2">
    <source>
        <dbReference type="EMBL" id="KAK3369370.1"/>
    </source>
</evidence>
<proteinExistence type="predicted"/>
<organism evidence="2 3">
    <name type="scientific">Lasiosphaeria ovina</name>
    <dbReference type="NCBI Taxonomy" id="92902"/>
    <lineage>
        <taxon>Eukaryota</taxon>
        <taxon>Fungi</taxon>
        <taxon>Dikarya</taxon>
        <taxon>Ascomycota</taxon>
        <taxon>Pezizomycotina</taxon>
        <taxon>Sordariomycetes</taxon>
        <taxon>Sordariomycetidae</taxon>
        <taxon>Sordariales</taxon>
        <taxon>Lasiosphaeriaceae</taxon>
        <taxon>Lasiosphaeria</taxon>
    </lineage>
</organism>
<protein>
    <submittedName>
        <fullName evidence="2">Uncharacterized protein</fullName>
    </submittedName>
</protein>
<reference evidence="2" key="2">
    <citation type="submission" date="2023-06" db="EMBL/GenBank/DDBJ databases">
        <authorList>
            <consortium name="Lawrence Berkeley National Laboratory"/>
            <person name="Haridas S."/>
            <person name="Hensen N."/>
            <person name="Bonometti L."/>
            <person name="Westerberg I."/>
            <person name="Brannstrom I.O."/>
            <person name="Guillou S."/>
            <person name="Cros-Aarteil S."/>
            <person name="Calhoun S."/>
            <person name="Kuo A."/>
            <person name="Mondo S."/>
            <person name="Pangilinan J."/>
            <person name="Riley R."/>
            <person name="Labutti K."/>
            <person name="Andreopoulos B."/>
            <person name="Lipzen A."/>
            <person name="Chen C."/>
            <person name="Yanf M."/>
            <person name="Daum C."/>
            <person name="Ng V."/>
            <person name="Clum A."/>
            <person name="Steindorff A."/>
            <person name="Ohm R."/>
            <person name="Martin F."/>
            <person name="Silar P."/>
            <person name="Natvig D."/>
            <person name="Lalanne C."/>
            <person name="Gautier V."/>
            <person name="Ament-Velasquez S.L."/>
            <person name="Kruys A."/>
            <person name="Hutchinson M.I."/>
            <person name="Powell A.J."/>
            <person name="Barry K."/>
            <person name="Miller A.N."/>
            <person name="Grigoriev I.V."/>
            <person name="Debuchy R."/>
            <person name="Gladieux P."/>
            <person name="Thoren M.H."/>
            <person name="Johannesson H."/>
        </authorList>
    </citation>
    <scope>NUCLEOTIDE SEQUENCE</scope>
    <source>
        <strain evidence="2">CBS 958.72</strain>
    </source>
</reference>
<dbReference type="Proteomes" id="UP001287356">
    <property type="component" value="Unassembled WGS sequence"/>
</dbReference>
<reference evidence="2" key="1">
    <citation type="journal article" date="2023" name="Mol. Phylogenet. Evol.">
        <title>Genome-scale phylogeny and comparative genomics of the fungal order Sordariales.</title>
        <authorList>
            <person name="Hensen N."/>
            <person name="Bonometti L."/>
            <person name="Westerberg I."/>
            <person name="Brannstrom I.O."/>
            <person name="Guillou S."/>
            <person name="Cros-Aarteil S."/>
            <person name="Calhoun S."/>
            <person name="Haridas S."/>
            <person name="Kuo A."/>
            <person name="Mondo S."/>
            <person name="Pangilinan J."/>
            <person name="Riley R."/>
            <person name="LaButti K."/>
            <person name="Andreopoulos B."/>
            <person name="Lipzen A."/>
            <person name="Chen C."/>
            <person name="Yan M."/>
            <person name="Daum C."/>
            <person name="Ng V."/>
            <person name="Clum A."/>
            <person name="Steindorff A."/>
            <person name="Ohm R.A."/>
            <person name="Martin F."/>
            <person name="Silar P."/>
            <person name="Natvig D.O."/>
            <person name="Lalanne C."/>
            <person name="Gautier V."/>
            <person name="Ament-Velasquez S.L."/>
            <person name="Kruys A."/>
            <person name="Hutchinson M.I."/>
            <person name="Powell A.J."/>
            <person name="Barry K."/>
            <person name="Miller A.N."/>
            <person name="Grigoriev I.V."/>
            <person name="Debuchy R."/>
            <person name="Gladieux P."/>
            <person name="Hiltunen Thoren M."/>
            <person name="Johannesson H."/>
        </authorList>
    </citation>
    <scope>NUCLEOTIDE SEQUENCE</scope>
    <source>
        <strain evidence="2">CBS 958.72</strain>
    </source>
</reference>
<sequence>MRTTDGSNRLFPTKVQTTTNLPSWDLGPAGQSFSTTAHQARSPRRRSDARRLDSLALLLFQGADKGVDDSITSHARDTTSEAARRLHLRPNTASGGDATDDGLKPQALQHETCCRSPLAIATRPSCGSQSSRRSLSRFWLTLSRLRSWFAAAVATWRNESTHQLGGRPLLSRAGHRHLCATPSFRIRRFERTRAPLPMDATAKTPAATNAPLRVRSRRFESARCLLRRF</sequence>
<feature type="compositionally biased region" description="Basic and acidic residues" evidence="1">
    <location>
        <begin position="74"/>
        <end position="84"/>
    </location>
</feature>
<evidence type="ECO:0000256" key="1">
    <source>
        <dbReference type="SAM" id="MobiDB-lite"/>
    </source>
</evidence>
<gene>
    <name evidence="2" type="ORF">B0T24DRAFT_359802</name>
</gene>
<evidence type="ECO:0000313" key="3">
    <source>
        <dbReference type="Proteomes" id="UP001287356"/>
    </source>
</evidence>
<name>A0AAE0K4A7_9PEZI</name>
<comment type="caution">
    <text evidence="2">The sequence shown here is derived from an EMBL/GenBank/DDBJ whole genome shotgun (WGS) entry which is preliminary data.</text>
</comment>
<dbReference type="EMBL" id="JAULSN010000006">
    <property type="protein sequence ID" value="KAK3369370.1"/>
    <property type="molecule type" value="Genomic_DNA"/>
</dbReference>
<feature type="region of interest" description="Disordered" evidence="1">
    <location>
        <begin position="1"/>
        <end position="48"/>
    </location>
</feature>